<comment type="similarity">
    <text evidence="2">Belongs to the rad17/RAD24 family.</text>
</comment>
<feature type="compositionally biased region" description="Polar residues" evidence="8">
    <location>
        <begin position="88"/>
        <end position="97"/>
    </location>
</feature>
<keyword evidence="10" id="KW-1185">Reference proteome</keyword>
<dbReference type="SUPFAM" id="SSF52540">
    <property type="entry name" value="P-loop containing nucleoside triphosphate hydrolases"/>
    <property type="match status" value="1"/>
</dbReference>
<keyword evidence="6" id="KW-0539">Nucleus</keyword>
<dbReference type="Proteomes" id="UP000314986">
    <property type="component" value="Unassembled WGS sequence"/>
</dbReference>
<reference evidence="10" key="3">
    <citation type="journal article" date="2014" name="Nature">
        <title>Elephant shark genome provides unique insights into gnathostome evolution.</title>
        <authorList>
            <consortium name="International Elephant Shark Genome Sequencing Consortium"/>
            <person name="Venkatesh B."/>
            <person name="Lee A.P."/>
            <person name="Ravi V."/>
            <person name="Maurya A.K."/>
            <person name="Lian M.M."/>
            <person name="Swann J.B."/>
            <person name="Ohta Y."/>
            <person name="Flajnik M.F."/>
            <person name="Sutoh Y."/>
            <person name="Kasahara M."/>
            <person name="Hoon S."/>
            <person name="Gangu V."/>
            <person name="Roy S.W."/>
            <person name="Irimia M."/>
            <person name="Korzh V."/>
            <person name="Kondrychyn I."/>
            <person name="Lim Z.W."/>
            <person name="Tay B.H."/>
            <person name="Tohari S."/>
            <person name="Kong K.W."/>
            <person name="Ho S."/>
            <person name="Lorente-Galdos B."/>
            <person name="Quilez J."/>
            <person name="Marques-Bonet T."/>
            <person name="Raney B.J."/>
            <person name="Ingham P.W."/>
            <person name="Tay A."/>
            <person name="Hillier L.W."/>
            <person name="Minx P."/>
            <person name="Boehm T."/>
            <person name="Wilson R.K."/>
            <person name="Brenner S."/>
            <person name="Warren W.C."/>
        </authorList>
    </citation>
    <scope>NUCLEOTIDE SEQUENCE [LARGE SCALE GENOMIC DNA]</scope>
</reference>
<dbReference type="FunFam" id="3.40.50.300:FF:001661">
    <property type="entry name" value="RAD17 checkpoint clamp loader component"/>
    <property type="match status" value="1"/>
</dbReference>
<dbReference type="InterPro" id="IPR027417">
    <property type="entry name" value="P-loop_NTPase"/>
</dbReference>
<evidence type="ECO:0000256" key="2">
    <source>
        <dbReference type="ARBA" id="ARBA00006168"/>
    </source>
</evidence>
<accession>A0A4W3HSA1</accession>
<dbReference type="AlphaFoldDB" id="A0A4W3HSA1"/>
<dbReference type="Pfam" id="PF03215">
    <property type="entry name" value="Rad17"/>
    <property type="match status" value="1"/>
</dbReference>
<name>A0A4W3HSA1_CALMI</name>
<sequence>MSKSNVGRKIVSAKLTNWVQPAFDDFLSDSTITSVTSHGKPSGHSLSSNGGQKIFQPERDKRSKFFPLNSTKNRKRTKTTNKGLLNYRKSNPPSNRTEPWVDEYIPRTQSELAVHKKKIEEVENWLKVHIRQRCHQDGSILLLTGPSGAGKTATLQVLVKELEIQLLEWTNPLQNEFKKPEFRDSFDIGKNYHTSQSVLFHEFLLRANKYNKLQMLGDSFQTDKKVILVEDIPNQFYRDPSCMHEVLRRRFVQTARCPLVFIISDSVSGSSNQRFLFPKDIQEELCIYNISFNPVAPTNMMKVLNRIASQESGGKTVAPDKAMLELVCQGSAGDIRCAINSLQFASAQGSSLEQNQLSFSKRKILAKAGTFSKGKLKGKASEKGDCLQAIGNKDPCLFLFRALGKILYCKRKFPYFEGEAPNGVDLNDLPTHLSEHERDPLLVNPEEVIENSHMSAELFNLYLHQNYLDFFKEIEDVVRASDYLSDANFLIADWNHHSTMMTYSASVATRGIIHANTARARANCQGGIGFKPFHKPQWLLINKKYHENCNAAKGFFSNFCLAPICLQTQLLPYLALLTNPMRNQAQINFIQDVGTFPFKRYPARLTLETLTDKDPGIMELDNDENFSLATSSVGMETQNSAVSASQTGSGDLPNSQPQPTITQSILEEEFIIEEYDSD</sequence>
<feature type="region of interest" description="Disordered" evidence="8">
    <location>
        <begin position="637"/>
        <end position="660"/>
    </location>
</feature>
<dbReference type="GO" id="GO:0031389">
    <property type="term" value="C:Rad17 RFC-like complex"/>
    <property type="evidence" value="ECO:0007669"/>
    <property type="project" value="InterPro"/>
</dbReference>
<evidence type="ECO:0000313" key="9">
    <source>
        <dbReference type="Ensembl" id="ENSCMIP00000017897.1"/>
    </source>
</evidence>
<evidence type="ECO:0000256" key="4">
    <source>
        <dbReference type="ARBA" id="ARBA00022763"/>
    </source>
</evidence>
<organism evidence="9 10">
    <name type="scientific">Callorhinchus milii</name>
    <name type="common">Ghost shark</name>
    <dbReference type="NCBI Taxonomy" id="7868"/>
    <lineage>
        <taxon>Eukaryota</taxon>
        <taxon>Metazoa</taxon>
        <taxon>Chordata</taxon>
        <taxon>Craniata</taxon>
        <taxon>Vertebrata</taxon>
        <taxon>Chondrichthyes</taxon>
        <taxon>Holocephali</taxon>
        <taxon>Chimaeriformes</taxon>
        <taxon>Callorhinchidae</taxon>
        <taxon>Callorhinchus</taxon>
    </lineage>
</organism>
<reference evidence="10" key="2">
    <citation type="journal article" date="2007" name="PLoS Biol.">
        <title>Survey sequencing and comparative analysis of the elephant shark (Callorhinchus milii) genome.</title>
        <authorList>
            <person name="Venkatesh B."/>
            <person name="Kirkness E.F."/>
            <person name="Loh Y.H."/>
            <person name="Halpern A.L."/>
            <person name="Lee A.P."/>
            <person name="Johnson J."/>
            <person name="Dandona N."/>
            <person name="Viswanathan L.D."/>
            <person name="Tay A."/>
            <person name="Venter J.C."/>
            <person name="Strausberg R.L."/>
            <person name="Brenner S."/>
        </authorList>
    </citation>
    <scope>NUCLEOTIDE SEQUENCE [LARGE SCALE GENOMIC DNA]</scope>
</reference>
<dbReference type="InterPro" id="IPR018324">
    <property type="entry name" value="Rad17/Rad24_fun/met"/>
</dbReference>
<evidence type="ECO:0000256" key="5">
    <source>
        <dbReference type="ARBA" id="ARBA00022840"/>
    </source>
</evidence>
<evidence type="ECO:0000256" key="6">
    <source>
        <dbReference type="ARBA" id="ARBA00023242"/>
    </source>
</evidence>
<proteinExistence type="inferred from homology"/>
<evidence type="ECO:0000256" key="3">
    <source>
        <dbReference type="ARBA" id="ARBA00022741"/>
    </source>
</evidence>
<dbReference type="GO" id="GO:0005524">
    <property type="term" value="F:ATP binding"/>
    <property type="evidence" value="ECO:0007669"/>
    <property type="project" value="UniProtKB-KW"/>
</dbReference>
<dbReference type="GeneTree" id="ENSGT00440000039046"/>
<protein>
    <submittedName>
        <fullName evidence="9">RAD17 checkpoint clamp loader component</fullName>
    </submittedName>
</protein>
<dbReference type="GO" id="GO:0003689">
    <property type="term" value="F:DNA clamp loader activity"/>
    <property type="evidence" value="ECO:0007669"/>
    <property type="project" value="InterPro"/>
</dbReference>
<dbReference type="Gene3D" id="1.10.8.60">
    <property type="match status" value="1"/>
</dbReference>
<dbReference type="GO" id="GO:0003682">
    <property type="term" value="F:chromatin binding"/>
    <property type="evidence" value="ECO:0007669"/>
    <property type="project" value="TreeGrafter"/>
</dbReference>
<comment type="subcellular location">
    <subcellularLocation>
        <location evidence="1">Nucleus</location>
    </subcellularLocation>
</comment>
<evidence type="ECO:0000256" key="7">
    <source>
        <dbReference type="ARBA" id="ARBA00023306"/>
    </source>
</evidence>
<feature type="compositionally biased region" description="Polar residues" evidence="8">
    <location>
        <begin position="33"/>
        <end position="51"/>
    </location>
</feature>
<feature type="region of interest" description="Disordered" evidence="8">
    <location>
        <begin position="33"/>
        <end position="100"/>
    </location>
</feature>
<keyword evidence="7" id="KW-0131">Cell cycle</keyword>
<dbReference type="Gene3D" id="3.40.50.300">
    <property type="entry name" value="P-loop containing nucleotide triphosphate hydrolases"/>
    <property type="match status" value="1"/>
</dbReference>
<dbReference type="Ensembl" id="ENSCMIT00000018237.1">
    <property type="protein sequence ID" value="ENSCMIP00000017897.1"/>
    <property type="gene ID" value="ENSCMIG00000008477.1"/>
</dbReference>
<reference evidence="9" key="5">
    <citation type="submission" date="2025-09" db="UniProtKB">
        <authorList>
            <consortium name="Ensembl"/>
        </authorList>
    </citation>
    <scope>IDENTIFICATION</scope>
</reference>
<dbReference type="PANTHER" id="PTHR12172">
    <property type="entry name" value="CELL CYCLE CHECKPOINT PROTEIN RAD17"/>
    <property type="match status" value="1"/>
</dbReference>
<gene>
    <name evidence="9" type="primary">rad17</name>
</gene>
<dbReference type="NCBIfam" id="TIGR00602">
    <property type="entry name" value="rad24"/>
    <property type="match status" value="1"/>
</dbReference>
<evidence type="ECO:0000256" key="1">
    <source>
        <dbReference type="ARBA" id="ARBA00004123"/>
    </source>
</evidence>
<dbReference type="PANTHER" id="PTHR12172:SF0">
    <property type="entry name" value="CELL CYCLE CHECKPOINT PROTEIN RAD17"/>
    <property type="match status" value="1"/>
</dbReference>
<dbReference type="GO" id="GO:0000077">
    <property type="term" value="P:DNA damage checkpoint signaling"/>
    <property type="evidence" value="ECO:0007669"/>
    <property type="project" value="InterPro"/>
</dbReference>
<evidence type="ECO:0000256" key="8">
    <source>
        <dbReference type="SAM" id="MobiDB-lite"/>
    </source>
</evidence>
<dbReference type="InParanoid" id="A0A4W3HSA1"/>
<keyword evidence="3" id="KW-0547">Nucleotide-binding</keyword>
<evidence type="ECO:0000313" key="10">
    <source>
        <dbReference type="Proteomes" id="UP000314986"/>
    </source>
</evidence>
<reference evidence="10" key="1">
    <citation type="journal article" date="2006" name="Science">
        <title>Ancient noncoding elements conserved in the human genome.</title>
        <authorList>
            <person name="Venkatesh B."/>
            <person name="Kirkness E.F."/>
            <person name="Loh Y.H."/>
            <person name="Halpern A.L."/>
            <person name="Lee A.P."/>
            <person name="Johnson J."/>
            <person name="Dandona N."/>
            <person name="Viswanathan L.D."/>
            <person name="Tay A."/>
            <person name="Venter J.C."/>
            <person name="Strausberg R.L."/>
            <person name="Brenner S."/>
        </authorList>
    </citation>
    <scope>NUCLEOTIDE SEQUENCE [LARGE SCALE GENOMIC DNA]</scope>
</reference>
<dbReference type="InterPro" id="IPR004582">
    <property type="entry name" value="Checkpoint_prot_Rad17_Rad24"/>
</dbReference>
<dbReference type="GO" id="GO:0006281">
    <property type="term" value="P:DNA repair"/>
    <property type="evidence" value="ECO:0007669"/>
    <property type="project" value="InterPro"/>
</dbReference>
<keyword evidence="4" id="KW-0227">DNA damage</keyword>
<reference evidence="9" key="4">
    <citation type="submission" date="2025-08" db="UniProtKB">
        <authorList>
            <consortium name="Ensembl"/>
        </authorList>
    </citation>
    <scope>IDENTIFICATION</scope>
</reference>
<dbReference type="GO" id="GO:0033314">
    <property type="term" value="P:mitotic DNA replication checkpoint signaling"/>
    <property type="evidence" value="ECO:0007669"/>
    <property type="project" value="TreeGrafter"/>
</dbReference>
<dbReference type="GO" id="GO:0005634">
    <property type="term" value="C:nucleus"/>
    <property type="evidence" value="ECO:0007669"/>
    <property type="project" value="UniProtKB-SubCell"/>
</dbReference>
<keyword evidence="5" id="KW-0067">ATP-binding</keyword>
<dbReference type="STRING" id="7868.ENSCMIP00000017897"/>